<keyword evidence="2 3" id="KW-0408">Iron</keyword>
<dbReference type="AlphaFoldDB" id="A0A5C8PTG7"/>
<name>A0A5C8PTG7_9HYPH</name>
<evidence type="ECO:0000256" key="1">
    <source>
        <dbReference type="ARBA" id="ARBA00022723"/>
    </source>
</evidence>
<feature type="domain" description="Cytochrome c" evidence="6">
    <location>
        <begin position="136"/>
        <end position="275"/>
    </location>
</feature>
<keyword evidence="4" id="KW-0472">Membrane</keyword>
<organism evidence="7 8">
    <name type="scientific">Vineibacter terrae</name>
    <dbReference type="NCBI Taxonomy" id="2586908"/>
    <lineage>
        <taxon>Bacteria</taxon>
        <taxon>Pseudomonadati</taxon>
        <taxon>Pseudomonadota</taxon>
        <taxon>Alphaproteobacteria</taxon>
        <taxon>Hyphomicrobiales</taxon>
        <taxon>Vineibacter</taxon>
    </lineage>
</organism>
<dbReference type="Pfam" id="PF00672">
    <property type="entry name" value="HAMP"/>
    <property type="match status" value="1"/>
</dbReference>
<dbReference type="GO" id="GO:0007165">
    <property type="term" value="P:signal transduction"/>
    <property type="evidence" value="ECO:0007669"/>
    <property type="project" value="InterPro"/>
</dbReference>
<evidence type="ECO:0000313" key="8">
    <source>
        <dbReference type="Proteomes" id="UP000321638"/>
    </source>
</evidence>
<dbReference type="PROSITE" id="PS51007">
    <property type="entry name" value="CYTC"/>
    <property type="match status" value="1"/>
</dbReference>
<dbReference type="Pfam" id="PF11845">
    <property type="entry name" value="Tll0287-like"/>
    <property type="match status" value="1"/>
</dbReference>
<protein>
    <submittedName>
        <fullName evidence="7">DUF3365 domain-containing protein</fullName>
    </submittedName>
</protein>
<dbReference type="SUPFAM" id="SSF158472">
    <property type="entry name" value="HAMP domain-like"/>
    <property type="match status" value="1"/>
</dbReference>
<evidence type="ECO:0000313" key="7">
    <source>
        <dbReference type="EMBL" id="TXL80372.1"/>
    </source>
</evidence>
<dbReference type="InterPro" id="IPR009056">
    <property type="entry name" value="Cyt_c-like_dom"/>
</dbReference>
<evidence type="ECO:0000256" key="4">
    <source>
        <dbReference type="SAM" id="Phobius"/>
    </source>
</evidence>
<evidence type="ECO:0000256" key="3">
    <source>
        <dbReference type="PROSITE-ProRule" id="PRU00433"/>
    </source>
</evidence>
<keyword evidence="1 3" id="KW-0479">Metal-binding</keyword>
<keyword evidence="4" id="KW-0812">Transmembrane</keyword>
<evidence type="ECO:0000259" key="5">
    <source>
        <dbReference type="PROSITE" id="PS50885"/>
    </source>
</evidence>
<dbReference type="GO" id="GO:0016020">
    <property type="term" value="C:membrane"/>
    <property type="evidence" value="ECO:0007669"/>
    <property type="project" value="InterPro"/>
</dbReference>
<dbReference type="InterPro" id="IPR021796">
    <property type="entry name" value="Tll0287-like_dom"/>
</dbReference>
<evidence type="ECO:0000256" key="2">
    <source>
        <dbReference type="ARBA" id="ARBA00023004"/>
    </source>
</evidence>
<dbReference type="OrthoDB" id="9797588at2"/>
<evidence type="ECO:0000259" key="6">
    <source>
        <dbReference type="PROSITE" id="PS51007"/>
    </source>
</evidence>
<dbReference type="InterPro" id="IPR003660">
    <property type="entry name" value="HAMP_dom"/>
</dbReference>
<dbReference type="EMBL" id="VDUZ01000004">
    <property type="protein sequence ID" value="TXL80372.1"/>
    <property type="molecule type" value="Genomic_DNA"/>
</dbReference>
<sequence length="291" mass="31432">MGLKTKFNLGMGVAFLVGLGLAAFMFNQVLRDGARQAALRDAGMILAQAAAVRGYTATEVAPLLREQLKTRFLPHSVPSWSAQTVWRGMQSQFSDYSYKEAALNPTNPSDRATDWEADIIEQFRRDPKLAQFASVRDTPTGAVLSLSRPLRIANQACLSCHTTAAEAPQTMVDLYGPANGFGWKLNETVGAQIASVPLAVTTRQADELLKLYIGGLVAVFAVIAILLNVMLHYIIVKPVRQISAAANDISMGNMNAPEVEARGSDEIASLTESFNRMRRSLASAMGLLGST</sequence>
<gene>
    <name evidence="7" type="ORF">FHP25_04900</name>
</gene>
<feature type="domain" description="HAMP" evidence="5">
    <location>
        <begin position="233"/>
        <end position="286"/>
    </location>
</feature>
<dbReference type="GO" id="GO:0009055">
    <property type="term" value="F:electron transfer activity"/>
    <property type="evidence" value="ECO:0007669"/>
    <property type="project" value="InterPro"/>
</dbReference>
<dbReference type="CDD" id="cd06225">
    <property type="entry name" value="HAMP"/>
    <property type="match status" value="1"/>
</dbReference>
<keyword evidence="4" id="KW-1133">Transmembrane helix</keyword>
<comment type="caution">
    <text evidence="7">The sequence shown here is derived from an EMBL/GenBank/DDBJ whole genome shotgun (WGS) entry which is preliminary data.</text>
</comment>
<dbReference type="Gene3D" id="6.10.340.10">
    <property type="match status" value="1"/>
</dbReference>
<accession>A0A5C8PTG7</accession>
<dbReference type="Proteomes" id="UP000321638">
    <property type="component" value="Unassembled WGS sequence"/>
</dbReference>
<feature type="transmembrane region" description="Helical" evidence="4">
    <location>
        <begin position="211"/>
        <end position="235"/>
    </location>
</feature>
<dbReference type="PROSITE" id="PS50885">
    <property type="entry name" value="HAMP"/>
    <property type="match status" value="1"/>
</dbReference>
<feature type="transmembrane region" description="Helical" evidence="4">
    <location>
        <begin position="12"/>
        <end position="30"/>
    </location>
</feature>
<keyword evidence="3" id="KW-0349">Heme</keyword>
<keyword evidence="8" id="KW-1185">Reference proteome</keyword>
<dbReference type="GO" id="GO:0046872">
    <property type="term" value="F:metal ion binding"/>
    <property type="evidence" value="ECO:0007669"/>
    <property type="project" value="UniProtKB-KW"/>
</dbReference>
<dbReference type="GO" id="GO:0020037">
    <property type="term" value="F:heme binding"/>
    <property type="evidence" value="ECO:0007669"/>
    <property type="project" value="InterPro"/>
</dbReference>
<dbReference type="SMART" id="SM00304">
    <property type="entry name" value="HAMP"/>
    <property type="match status" value="1"/>
</dbReference>
<dbReference type="RefSeq" id="WP_147845786.1">
    <property type="nucleotide sequence ID" value="NZ_VDUZ01000004.1"/>
</dbReference>
<reference evidence="7 8" key="1">
    <citation type="submission" date="2019-06" db="EMBL/GenBank/DDBJ databases">
        <title>New taxonomy in bacterial strain CC-CFT640, isolated from vineyard.</title>
        <authorList>
            <person name="Lin S.-Y."/>
            <person name="Tsai C.-F."/>
            <person name="Young C.-C."/>
        </authorList>
    </citation>
    <scope>NUCLEOTIDE SEQUENCE [LARGE SCALE GENOMIC DNA]</scope>
    <source>
        <strain evidence="7 8">CC-CFT640</strain>
    </source>
</reference>
<proteinExistence type="predicted"/>